<dbReference type="EMBL" id="SAWY01000010">
    <property type="protein sequence ID" value="TPH16722.1"/>
    <property type="molecule type" value="Genomic_DNA"/>
</dbReference>
<dbReference type="OrthoDB" id="5760736at2"/>
<dbReference type="AlphaFoldDB" id="A0A502KYI8"/>
<dbReference type="Pfam" id="PF11101">
    <property type="entry name" value="DUF2884"/>
    <property type="match status" value="1"/>
</dbReference>
<name>A0A502KYI8_9GAMM</name>
<organism evidence="2 3">
    <name type="scientific">Litorilituus lipolyticus</name>
    <dbReference type="NCBI Taxonomy" id="2491017"/>
    <lineage>
        <taxon>Bacteria</taxon>
        <taxon>Pseudomonadati</taxon>
        <taxon>Pseudomonadota</taxon>
        <taxon>Gammaproteobacteria</taxon>
        <taxon>Alteromonadales</taxon>
        <taxon>Colwelliaceae</taxon>
        <taxon>Litorilituus</taxon>
    </lineage>
</organism>
<evidence type="ECO:0000313" key="3">
    <source>
        <dbReference type="Proteomes" id="UP000315303"/>
    </source>
</evidence>
<dbReference type="RefSeq" id="WP_140602516.1">
    <property type="nucleotide sequence ID" value="NZ_SAWY01000010.1"/>
</dbReference>
<protein>
    <submittedName>
        <fullName evidence="2">DUF2884 family protein</fullName>
    </submittedName>
</protein>
<proteinExistence type="predicted"/>
<evidence type="ECO:0000256" key="1">
    <source>
        <dbReference type="SAM" id="SignalP"/>
    </source>
</evidence>
<feature type="chain" id="PRO_5021351892" evidence="1">
    <location>
        <begin position="26"/>
        <end position="269"/>
    </location>
</feature>
<accession>A0A502KYI8</accession>
<dbReference type="Proteomes" id="UP000315303">
    <property type="component" value="Unassembled WGS sequence"/>
</dbReference>
<keyword evidence="3" id="KW-1185">Reference proteome</keyword>
<comment type="caution">
    <text evidence="2">The sequence shown here is derived from an EMBL/GenBank/DDBJ whole genome shotgun (WGS) entry which is preliminary data.</text>
</comment>
<dbReference type="InterPro" id="IPR021307">
    <property type="entry name" value="DUF2884"/>
</dbReference>
<keyword evidence="1" id="KW-0732">Signal</keyword>
<sequence length="269" mass="30354">MKKSSSFLLGIVFIVTSLTSPMSLAFSQQCSINLNYGVIINPTHIRIVERGQTQVQINNDDQLFIQGREHQLNDEQKLLFKQFSTGIREQFPEIIAIAIEGVDIGLKAVNEVIGGLTGENSASQQNVQAKFEELKWRIRTRFNQSANNYYIAPQDLNDFEELFAGEFEQEIEEVIQESIGTILKAVGQSLIKDDNRYEGGNGEERITTFDERMAGMSKGLELAVSERAKALEDKAKEYCEQLTELDNIESKLQQTIPALQPFNLIETNL</sequence>
<evidence type="ECO:0000313" key="2">
    <source>
        <dbReference type="EMBL" id="TPH16722.1"/>
    </source>
</evidence>
<reference evidence="2 3" key="1">
    <citation type="submission" date="2019-01" db="EMBL/GenBank/DDBJ databases">
        <title>Litorilituus lipolytica sp. nov., isolated from intertidal sand of the Yellow Sea in China.</title>
        <authorList>
            <person name="Liu A."/>
        </authorList>
    </citation>
    <scope>NUCLEOTIDE SEQUENCE [LARGE SCALE GENOMIC DNA]</scope>
    <source>
        <strain evidence="2 3">RZ04</strain>
    </source>
</reference>
<gene>
    <name evidence="2" type="ORF">EPA86_05975</name>
</gene>
<feature type="signal peptide" evidence="1">
    <location>
        <begin position="1"/>
        <end position="25"/>
    </location>
</feature>